<evidence type="ECO:0000313" key="2">
    <source>
        <dbReference type="Proteomes" id="UP001054945"/>
    </source>
</evidence>
<accession>A0AAV4P6Z6</accession>
<sequence length="93" mass="10840">MVFLHKYYKHLEVTGHKLNLEDIDLSKLELNEEKLASYKFLQNELNYHRDVLQDLIHKVCKPNSSPDNTQIHNIVAEIEYIKGYSLACNAALL</sequence>
<comment type="caution">
    <text evidence="1">The sequence shown here is derived from an EMBL/GenBank/DDBJ whole genome shotgun (WGS) entry which is preliminary data.</text>
</comment>
<dbReference type="Proteomes" id="UP001054945">
    <property type="component" value="Unassembled WGS sequence"/>
</dbReference>
<dbReference type="AlphaFoldDB" id="A0AAV4P6Z6"/>
<reference evidence="1 2" key="1">
    <citation type="submission" date="2021-06" db="EMBL/GenBank/DDBJ databases">
        <title>Caerostris extrusa draft genome.</title>
        <authorList>
            <person name="Kono N."/>
            <person name="Arakawa K."/>
        </authorList>
    </citation>
    <scope>NUCLEOTIDE SEQUENCE [LARGE SCALE GENOMIC DNA]</scope>
</reference>
<protein>
    <submittedName>
        <fullName evidence="1">Uncharacterized protein</fullName>
    </submittedName>
</protein>
<evidence type="ECO:0000313" key="1">
    <source>
        <dbReference type="EMBL" id="GIX92980.1"/>
    </source>
</evidence>
<keyword evidence="2" id="KW-1185">Reference proteome</keyword>
<organism evidence="1 2">
    <name type="scientific">Caerostris extrusa</name>
    <name type="common">Bark spider</name>
    <name type="synonym">Caerostris bankana</name>
    <dbReference type="NCBI Taxonomy" id="172846"/>
    <lineage>
        <taxon>Eukaryota</taxon>
        <taxon>Metazoa</taxon>
        <taxon>Ecdysozoa</taxon>
        <taxon>Arthropoda</taxon>
        <taxon>Chelicerata</taxon>
        <taxon>Arachnida</taxon>
        <taxon>Araneae</taxon>
        <taxon>Araneomorphae</taxon>
        <taxon>Entelegynae</taxon>
        <taxon>Araneoidea</taxon>
        <taxon>Araneidae</taxon>
        <taxon>Caerostris</taxon>
    </lineage>
</organism>
<name>A0AAV4P6Z6_CAEEX</name>
<proteinExistence type="predicted"/>
<dbReference type="EMBL" id="BPLR01021724">
    <property type="protein sequence ID" value="GIX92980.1"/>
    <property type="molecule type" value="Genomic_DNA"/>
</dbReference>
<gene>
    <name evidence="1" type="ORF">CEXT_3661</name>
</gene>